<keyword evidence="3" id="KW-1185">Reference proteome</keyword>
<evidence type="ECO:0000313" key="2">
    <source>
        <dbReference type="EMBL" id="KAE9968723.1"/>
    </source>
</evidence>
<evidence type="ECO:0000313" key="3">
    <source>
        <dbReference type="Proteomes" id="UP000490939"/>
    </source>
</evidence>
<reference evidence="2 3" key="1">
    <citation type="submission" date="2019-07" db="EMBL/GenBank/DDBJ databases">
        <title>Venturia inaequalis Genome Resource.</title>
        <authorList>
            <person name="Lichtner F.J."/>
        </authorList>
    </citation>
    <scope>NUCLEOTIDE SEQUENCE [LARGE SCALE GENOMIC DNA]</scope>
    <source>
        <strain evidence="2 3">DMI_063113</strain>
    </source>
</reference>
<comment type="caution">
    <text evidence="2">The sequence shown here is derived from an EMBL/GenBank/DDBJ whole genome shotgun (WGS) entry which is preliminary data.</text>
</comment>
<keyword evidence="1" id="KW-0732">Signal</keyword>
<gene>
    <name evidence="2" type="ORF">EG327_010948</name>
</gene>
<protein>
    <submittedName>
        <fullName evidence="2">Uncharacterized protein</fullName>
    </submittedName>
</protein>
<sequence length="52" mass="5434">MKFTLPTSLLILLASPTAFATPVNTAPKPQCGIQTEANTYGEGTCGVFDDCV</sequence>
<dbReference type="Proteomes" id="UP000490939">
    <property type="component" value="Unassembled WGS sequence"/>
</dbReference>
<accession>A0A8H3YQX7</accession>
<dbReference type="EMBL" id="WNWR01000815">
    <property type="protein sequence ID" value="KAE9968723.1"/>
    <property type="molecule type" value="Genomic_DNA"/>
</dbReference>
<dbReference type="AlphaFoldDB" id="A0A8H3YQX7"/>
<evidence type="ECO:0000256" key="1">
    <source>
        <dbReference type="SAM" id="SignalP"/>
    </source>
</evidence>
<feature type="signal peptide" evidence="1">
    <location>
        <begin position="1"/>
        <end position="20"/>
    </location>
</feature>
<organism evidence="2 3">
    <name type="scientific">Venturia inaequalis</name>
    <name type="common">Apple scab fungus</name>
    <dbReference type="NCBI Taxonomy" id="5025"/>
    <lineage>
        <taxon>Eukaryota</taxon>
        <taxon>Fungi</taxon>
        <taxon>Dikarya</taxon>
        <taxon>Ascomycota</taxon>
        <taxon>Pezizomycotina</taxon>
        <taxon>Dothideomycetes</taxon>
        <taxon>Pleosporomycetidae</taxon>
        <taxon>Venturiales</taxon>
        <taxon>Venturiaceae</taxon>
        <taxon>Venturia</taxon>
    </lineage>
</organism>
<feature type="chain" id="PRO_5034508550" evidence="1">
    <location>
        <begin position="21"/>
        <end position="52"/>
    </location>
</feature>
<proteinExistence type="predicted"/>
<name>A0A8H3YQX7_VENIN</name>